<organism evidence="2 3">
    <name type="scientific">Piptocephalis cylindrospora</name>
    <dbReference type="NCBI Taxonomy" id="1907219"/>
    <lineage>
        <taxon>Eukaryota</taxon>
        <taxon>Fungi</taxon>
        <taxon>Fungi incertae sedis</taxon>
        <taxon>Zoopagomycota</taxon>
        <taxon>Zoopagomycotina</taxon>
        <taxon>Zoopagomycetes</taxon>
        <taxon>Zoopagales</taxon>
        <taxon>Piptocephalidaceae</taxon>
        <taxon>Piptocephalis</taxon>
    </lineage>
</organism>
<keyword evidence="1" id="KW-0812">Transmembrane</keyword>
<feature type="transmembrane region" description="Helical" evidence="1">
    <location>
        <begin position="279"/>
        <end position="296"/>
    </location>
</feature>
<accession>A0A4P9Y7X3</accession>
<feature type="transmembrane region" description="Helical" evidence="1">
    <location>
        <begin position="251"/>
        <end position="273"/>
    </location>
</feature>
<evidence type="ECO:0000313" key="2">
    <source>
        <dbReference type="EMBL" id="RKP15256.1"/>
    </source>
</evidence>
<dbReference type="Proteomes" id="UP000267251">
    <property type="component" value="Unassembled WGS sequence"/>
</dbReference>
<feature type="transmembrane region" description="Helical" evidence="1">
    <location>
        <begin position="110"/>
        <end position="134"/>
    </location>
</feature>
<sequence length="311" mass="34190">MLRRVCALLFVRRISLSPSLHVSPLHTTSRARHDEVGNGLWGWGEKTWDVRAEYIRGNLTIMNSWTNLFGTVEVVLTSLGLGISGLTLILILSFIFLTRRRGQGMCIHKAEWCTALLLTLVACGRGIYLLLVAVETTASPALDWTMCSHMLMLGCAAHLHLDLGQRYRQYVQSTSSTFRFALLIAASMAYFVAIGSRAAGIVGRGKMEMPYTTLRPICWSMEMVALILGQLYALGLGQRGGMLVGWEKQRAIILCLAPVLLPAMDIPALLPTAGHPASLRYTFLISIAEAFIYLTLANRTTHPWLGGGGAR</sequence>
<keyword evidence="1" id="KW-0472">Membrane</keyword>
<dbReference type="OrthoDB" id="10453884at2759"/>
<feature type="transmembrane region" description="Helical" evidence="1">
    <location>
        <begin position="219"/>
        <end position="239"/>
    </location>
</feature>
<dbReference type="EMBL" id="KZ987745">
    <property type="protein sequence ID" value="RKP15256.1"/>
    <property type="molecule type" value="Genomic_DNA"/>
</dbReference>
<reference evidence="3" key="1">
    <citation type="journal article" date="2018" name="Nat. Microbiol.">
        <title>Leveraging single-cell genomics to expand the fungal tree of life.</title>
        <authorList>
            <person name="Ahrendt S.R."/>
            <person name="Quandt C.A."/>
            <person name="Ciobanu D."/>
            <person name="Clum A."/>
            <person name="Salamov A."/>
            <person name="Andreopoulos B."/>
            <person name="Cheng J.F."/>
            <person name="Woyke T."/>
            <person name="Pelin A."/>
            <person name="Henrissat B."/>
            <person name="Reynolds N.K."/>
            <person name="Benny G.L."/>
            <person name="Smith M.E."/>
            <person name="James T.Y."/>
            <person name="Grigoriev I.V."/>
        </authorList>
    </citation>
    <scope>NUCLEOTIDE SEQUENCE [LARGE SCALE GENOMIC DNA]</scope>
</reference>
<feature type="transmembrane region" description="Helical" evidence="1">
    <location>
        <begin position="180"/>
        <end position="199"/>
    </location>
</feature>
<dbReference type="AlphaFoldDB" id="A0A4P9Y7X3"/>
<proteinExistence type="predicted"/>
<feature type="transmembrane region" description="Helical" evidence="1">
    <location>
        <begin position="74"/>
        <end position="98"/>
    </location>
</feature>
<evidence type="ECO:0000313" key="3">
    <source>
        <dbReference type="Proteomes" id="UP000267251"/>
    </source>
</evidence>
<keyword evidence="1" id="KW-1133">Transmembrane helix</keyword>
<keyword evidence="3" id="KW-1185">Reference proteome</keyword>
<gene>
    <name evidence="2" type="ORF">BJ684DRAFT_14479</name>
</gene>
<protein>
    <submittedName>
        <fullName evidence="2">Uncharacterized protein</fullName>
    </submittedName>
</protein>
<feature type="transmembrane region" description="Helical" evidence="1">
    <location>
        <begin position="140"/>
        <end position="159"/>
    </location>
</feature>
<name>A0A4P9Y7X3_9FUNG</name>
<evidence type="ECO:0000256" key="1">
    <source>
        <dbReference type="SAM" id="Phobius"/>
    </source>
</evidence>